<evidence type="ECO:0000313" key="1">
    <source>
        <dbReference type="EMBL" id="EKR98624.1"/>
    </source>
</evidence>
<dbReference type="EMBL" id="AKWM02000078">
    <property type="protein sequence ID" value="EKR98624.1"/>
    <property type="molecule type" value="Genomic_DNA"/>
</dbReference>
<proteinExistence type="predicted"/>
<accession>A0AA87MLP7</accession>
<dbReference type="RefSeq" id="WP_002764531.1">
    <property type="nucleotide sequence ID" value="NZ_AKWM02000078.1"/>
</dbReference>
<comment type="caution">
    <text evidence="1">The sequence shown here is derived from an EMBL/GenBank/DDBJ whole genome shotgun (WGS) entry which is preliminary data.</text>
</comment>
<reference evidence="1 2" key="1">
    <citation type="journal article" date="2014" name="Int. J. Syst. Evol. Microbiol.">
        <title>Leptospira mayottensis sp. nov., a pathogenic species of the genus Leptospira isolated from humans.</title>
        <authorList>
            <person name="Bourhy P."/>
            <person name="Collet L."/>
            <person name="Brisse S."/>
            <person name="Picardeau M."/>
        </authorList>
    </citation>
    <scope>NUCLEOTIDE SEQUENCE [LARGE SCALE GENOMIC DNA]</scope>
    <source>
        <strain evidence="1 2">200901122</strain>
    </source>
</reference>
<gene>
    <name evidence="1" type="ORF">LEP1GSC125_1834</name>
</gene>
<dbReference type="Proteomes" id="UP000001343">
    <property type="component" value="Unassembled WGS sequence"/>
</dbReference>
<sequence>MYYFPGRKIEYPEDGDEREEYEIQLAAELEYIREIEINTMVRAIVRAFSGD</sequence>
<name>A0AA87MLP7_9LEPT</name>
<organism evidence="1 2">
    <name type="scientific">Leptospira mayottensis 200901122</name>
    <dbReference type="NCBI Taxonomy" id="1193010"/>
    <lineage>
        <taxon>Bacteria</taxon>
        <taxon>Pseudomonadati</taxon>
        <taxon>Spirochaetota</taxon>
        <taxon>Spirochaetia</taxon>
        <taxon>Leptospirales</taxon>
        <taxon>Leptospiraceae</taxon>
        <taxon>Leptospira</taxon>
    </lineage>
</organism>
<dbReference type="AlphaFoldDB" id="A0AA87MLP7"/>
<protein>
    <submittedName>
        <fullName evidence="1">Uncharacterized protein</fullName>
    </submittedName>
</protein>
<evidence type="ECO:0000313" key="2">
    <source>
        <dbReference type="Proteomes" id="UP000001343"/>
    </source>
</evidence>